<dbReference type="SMART" id="SM00869">
    <property type="entry name" value="Autotransporter"/>
    <property type="match status" value="1"/>
</dbReference>
<dbReference type="PROSITE" id="PS51208">
    <property type="entry name" value="AUTOTRANSPORTER"/>
    <property type="match status" value="1"/>
</dbReference>
<sequence length="831" mass="86582">MKKKTSCLVMSSILGGAGMLASPLALADCTDPSGATVTCSNSVTTPQYFRTDGQSVTVAQGTQFTTTGSDTAIHFGSHKASLLNNGDITSDGDGIRFFSTNNSKVENKGTVTTSGARTNAINVAEVADSEVLNTGKLVTTADEANGIFLNVVSGSSITNNGNITTSGANADGINAHAFQSSLIANNGNITVNGAGSNGIYVGSNVTDTTLQNLGNGVIYAPNGTGITVTESVAINTLLNAGIIDGGVTGVSLGGTSQTGTLVNTGTIIGGGSGNAVVLTDTAKVNQFENKGLIGALTGDAIQVASTSTIAGGINNQGIIIGRVNAPNSAMSNSGIFELLSSQQPSTVNTYVQNSNGVLALQADSTSSYGQLNVAGNASLNGRTVVITRGSTSFADGDELVDVVTASNITGSPSAVLDDSLRYQFIQVQTGSSYSLKIAETKLTTVNNAITNTSQNTSLVGVGAVVDNIINNNNTGSQNCTGALASTVCAITSSFNASQVHKNVVQLAPLMDGSMTYIEMNNLRAFGDIVNSRQESVRGQGYTNEFNPEKYLWIRPVGRWDNQSNRGDYAGYNADTRGIAIGADGLILDKTRLGLALGMSRTDVNDTSDDIRHDARVDSWNILAYGGYDFTPDTAVTWQTGFGRNNTTGNRYLNIENPTDGSTAYNGVAHSDYDSDTFQAGIGLQSTFHPMDDVMLTPELRTDYYRVKDKGYQETGADDVGLKVGGVTTEALVVSSKLKAGIKLSEIVDVHGYVGAGYDTKNDRSKTTAAFIGAADTPFTYHGMSESPWIAMAGVGVTARFTDVLDGTVQYDANQRTQFTSQSISLKVRYAF</sequence>
<evidence type="ECO:0000256" key="1">
    <source>
        <dbReference type="SAM" id="SignalP"/>
    </source>
</evidence>
<dbReference type="Gene3D" id="2.40.128.130">
    <property type="entry name" value="Autotransporter beta-domain"/>
    <property type="match status" value="1"/>
</dbReference>
<dbReference type="SUPFAM" id="SSF103515">
    <property type="entry name" value="Autotransporter"/>
    <property type="match status" value="1"/>
</dbReference>
<protein>
    <submittedName>
        <fullName evidence="3">Autotransporter domain-containing protein</fullName>
    </submittedName>
</protein>
<evidence type="ECO:0000313" key="4">
    <source>
        <dbReference type="Proteomes" id="UP000503580"/>
    </source>
</evidence>
<dbReference type="RefSeq" id="WP_167576172.1">
    <property type="nucleotide sequence ID" value="NZ_CP050321.1"/>
</dbReference>
<organism evidence="3 4">
    <name type="scientific">Kluyvera genomosp. 3</name>
    <dbReference type="NCBI Taxonomy" id="2774055"/>
    <lineage>
        <taxon>Bacteria</taxon>
        <taxon>Pseudomonadati</taxon>
        <taxon>Pseudomonadota</taxon>
        <taxon>Gammaproteobacteria</taxon>
        <taxon>Enterobacterales</taxon>
        <taxon>Enterobacteriaceae</taxon>
        <taxon>Kluyvera</taxon>
    </lineage>
</organism>
<dbReference type="AlphaFoldDB" id="A0A6G9RMG2"/>
<keyword evidence="1" id="KW-0732">Signal</keyword>
<feature type="signal peptide" evidence="1">
    <location>
        <begin position="1"/>
        <end position="27"/>
    </location>
</feature>
<dbReference type="GO" id="GO:0019867">
    <property type="term" value="C:outer membrane"/>
    <property type="evidence" value="ECO:0007669"/>
    <property type="project" value="InterPro"/>
</dbReference>
<evidence type="ECO:0000313" key="3">
    <source>
        <dbReference type="EMBL" id="QIR27928.1"/>
    </source>
</evidence>
<dbReference type="NCBIfam" id="TIGR01414">
    <property type="entry name" value="autotrans_barl"/>
    <property type="match status" value="1"/>
</dbReference>
<keyword evidence="4" id="KW-1185">Reference proteome</keyword>
<accession>A0A6G9RMG2</accession>
<reference evidence="3 4" key="1">
    <citation type="submission" date="2020-02" db="EMBL/GenBank/DDBJ databases">
        <title>Whole genome PO2S7.</title>
        <authorList>
            <person name="Singha K.M."/>
        </authorList>
    </citation>
    <scope>NUCLEOTIDE SEQUENCE [LARGE SCALE GENOMIC DNA]</scope>
    <source>
        <strain evidence="3 4">PO2S7</strain>
    </source>
</reference>
<dbReference type="InterPro" id="IPR005546">
    <property type="entry name" value="Autotransporte_beta"/>
</dbReference>
<feature type="domain" description="Autotransporter" evidence="2">
    <location>
        <begin position="544"/>
        <end position="831"/>
    </location>
</feature>
<dbReference type="KEGG" id="kgn:GY169_14435"/>
<feature type="chain" id="PRO_5026011912" evidence="1">
    <location>
        <begin position="28"/>
        <end position="831"/>
    </location>
</feature>
<dbReference type="EMBL" id="CP050321">
    <property type="protein sequence ID" value="QIR27928.1"/>
    <property type="molecule type" value="Genomic_DNA"/>
</dbReference>
<name>A0A6G9RMG2_9ENTR</name>
<proteinExistence type="predicted"/>
<dbReference type="Pfam" id="PF03797">
    <property type="entry name" value="Autotransporter"/>
    <property type="match status" value="1"/>
</dbReference>
<gene>
    <name evidence="3" type="ORF">GY169_14435</name>
</gene>
<dbReference type="InterPro" id="IPR006315">
    <property type="entry name" value="OM_autotransptr_brl_dom"/>
</dbReference>
<dbReference type="Proteomes" id="UP000503580">
    <property type="component" value="Chromosome"/>
</dbReference>
<evidence type="ECO:0000259" key="2">
    <source>
        <dbReference type="PROSITE" id="PS51208"/>
    </source>
</evidence>
<dbReference type="InterPro" id="IPR036709">
    <property type="entry name" value="Autotransporte_beta_dom_sf"/>
</dbReference>